<protein>
    <submittedName>
        <fullName evidence="3">Sialidase family protein</fullName>
    </submittedName>
</protein>
<name>A0ABP8NUI8_9BACT</name>
<reference evidence="4" key="1">
    <citation type="journal article" date="2019" name="Int. J. Syst. Evol. Microbiol.">
        <title>The Global Catalogue of Microorganisms (GCM) 10K type strain sequencing project: providing services to taxonomists for standard genome sequencing and annotation.</title>
        <authorList>
            <consortium name="The Broad Institute Genomics Platform"/>
            <consortium name="The Broad Institute Genome Sequencing Center for Infectious Disease"/>
            <person name="Wu L."/>
            <person name="Ma J."/>
        </authorList>
    </citation>
    <scope>NUCLEOTIDE SEQUENCE [LARGE SCALE GENOMIC DNA]</scope>
    <source>
        <strain evidence="4">JCM 17927</strain>
    </source>
</reference>
<feature type="signal peptide" evidence="1">
    <location>
        <begin position="1"/>
        <end position="24"/>
    </location>
</feature>
<accession>A0ABP8NUI8</accession>
<comment type="caution">
    <text evidence="3">The sequence shown here is derived from an EMBL/GenBank/DDBJ whole genome shotgun (WGS) entry which is preliminary data.</text>
</comment>
<feature type="domain" description="Sialidase" evidence="2">
    <location>
        <begin position="81"/>
        <end position="273"/>
    </location>
</feature>
<dbReference type="CDD" id="cd15482">
    <property type="entry name" value="Sialidase_non-viral"/>
    <property type="match status" value="1"/>
</dbReference>
<keyword evidence="1" id="KW-0732">Signal</keyword>
<evidence type="ECO:0000313" key="4">
    <source>
        <dbReference type="Proteomes" id="UP001501175"/>
    </source>
</evidence>
<dbReference type="InterPro" id="IPR011040">
    <property type="entry name" value="Sialidase"/>
</dbReference>
<organism evidence="3 4">
    <name type="scientific">Nibrella saemangeumensis</name>
    <dbReference type="NCBI Taxonomy" id="1084526"/>
    <lineage>
        <taxon>Bacteria</taxon>
        <taxon>Pseudomonadati</taxon>
        <taxon>Bacteroidota</taxon>
        <taxon>Cytophagia</taxon>
        <taxon>Cytophagales</taxon>
        <taxon>Spirosomataceae</taxon>
        <taxon>Nibrella</taxon>
    </lineage>
</organism>
<feature type="chain" id="PRO_5046021622" evidence="1">
    <location>
        <begin position="25"/>
        <end position="402"/>
    </location>
</feature>
<evidence type="ECO:0000259" key="2">
    <source>
        <dbReference type="Pfam" id="PF13088"/>
    </source>
</evidence>
<proteinExistence type="predicted"/>
<dbReference type="Proteomes" id="UP001501175">
    <property type="component" value="Unassembled WGS sequence"/>
</dbReference>
<dbReference type="EMBL" id="BAABHD010000084">
    <property type="protein sequence ID" value="GAA4471100.1"/>
    <property type="molecule type" value="Genomic_DNA"/>
</dbReference>
<evidence type="ECO:0000313" key="3">
    <source>
        <dbReference type="EMBL" id="GAA4471100.1"/>
    </source>
</evidence>
<evidence type="ECO:0000256" key="1">
    <source>
        <dbReference type="SAM" id="SignalP"/>
    </source>
</evidence>
<dbReference type="SUPFAM" id="SSF50939">
    <property type="entry name" value="Sialidases"/>
    <property type="match status" value="1"/>
</dbReference>
<dbReference type="Gene3D" id="2.120.10.10">
    <property type="match status" value="1"/>
</dbReference>
<keyword evidence="4" id="KW-1185">Reference proteome</keyword>
<dbReference type="RefSeq" id="WP_345250399.1">
    <property type="nucleotide sequence ID" value="NZ_BAABHD010000084.1"/>
</dbReference>
<gene>
    <name evidence="3" type="ORF">GCM10023189_60980</name>
</gene>
<dbReference type="Pfam" id="PF13088">
    <property type="entry name" value="BNR_2"/>
    <property type="match status" value="1"/>
</dbReference>
<dbReference type="InterPro" id="IPR036278">
    <property type="entry name" value="Sialidase_sf"/>
</dbReference>
<sequence>MKKLLQRIALLTAITCLFSYPIMAQQPVTLDAGQQAALPRFTTDHQGNPVISWVEKANDQAALFFCVSADGGRTFNPKIRVAAPGTMSTHPEGRPRIAFKKDGTLIATVEISKPTDDSPRASDLLFVQSTDGGRTWTLPKPVHQDVTPGKGHSFSDLITLPNGEVGAVWLDEKLPGQEGRSVKFAQTTPGGGFTHEILIDSSACQCCRTSLAVTSDGGIHVAYRDLLADGSRDMSYARSADGGRTFSKPTVIYADHWQLNACPHSGIQLVAAGNEVLATWYSGKEGEAGLRLTRVGQQTLLEKPQTSAMKAPQLAVLADNRLALCWEEWVGEGPGAYRKIGLKYLGADGASQPVYLTRPGEIATQPTLLATKQGLLLAYTRLQGASSALVLVYLNPNTTNKS</sequence>